<accession>A0A6A3V163</accession>
<feature type="non-terminal residue" evidence="3">
    <location>
        <position position="233"/>
    </location>
</feature>
<reference evidence="3 4" key="1">
    <citation type="submission" date="2018-08" db="EMBL/GenBank/DDBJ databases">
        <title>Genomic investigation of the strawberry pathogen Phytophthora fragariae indicates pathogenicity is determined by transcriptional variation in three key races.</title>
        <authorList>
            <person name="Adams T.M."/>
            <person name="Armitage A.D."/>
            <person name="Sobczyk M.K."/>
            <person name="Bates H.J."/>
            <person name="Dunwell J.M."/>
            <person name="Nellist C.F."/>
            <person name="Harrison R.J."/>
        </authorList>
    </citation>
    <scope>NUCLEOTIDE SEQUENCE [LARGE SCALE GENOMIC DNA]</scope>
    <source>
        <strain evidence="3 4">BC-1</strain>
    </source>
</reference>
<feature type="domain" description="Myb/SANT-like DNA-binding" evidence="2">
    <location>
        <begin position="38"/>
        <end position="116"/>
    </location>
</feature>
<sequence length="233" mass="25687">MAPSDAVPASPQPPAAPAAAARVSPSAKSGKTKANRRLKWTNAMVAELLRLRFHDDQVKRRLEAADTNVKKALAWQLFANVLSQSLGMVIQQEQVSSKYRKLECVYRKERREITQTGNNPREREIDEELWTILHDAFSPHEGISGEVLFDSQLEENEEDATPAENTEASPAKSKQPIVQLASAMQSGLEAIAASMGPAASSSEAVEELAQAVKQQTALLQLQLEENQRIMQMQ</sequence>
<protein>
    <recommendedName>
        <fullName evidence="2">Myb/SANT-like DNA-binding domain-containing protein</fullName>
    </recommendedName>
</protein>
<evidence type="ECO:0000313" key="3">
    <source>
        <dbReference type="EMBL" id="KAE9159107.1"/>
    </source>
</evidence>
<dbReference type="Pfam" id="PF13837">
    <property type="entry name" value="Myb_DNA-bind_4"/>
    <property type="match status" value="1"/>
</dbReference>
<evidence type="ECO:0000313" key="4">
    <source>
        <dbReference type="Proteomes" id="UP000440367"/>
    </source>
</evidence>
<gene>
    <name evidence="3" type="ORF">PF002_g32942</name>
</gene>
<proteinExistence type="predicted"/>
<evidence type="ECO:0000259" key="2">
    <source>
        <dbReference type="Pfam" id="PF13837"/>
    </source>
</evidence>
<evidence type="ECO:0000256" key="1">
    <source>
        <dbReference type="SAM" id="MobiDB-lite"/>
    </source>
</evidence>
<feature type="region of interest" description="Disordered" evidence="1">
    <location>
        <begin position="1"/>
        <end position="35"/>
    </location>
</feature>
<organism evidence="3 4">
    <name type="scientific">Phytophthora fragariae</name>
    <dbReference type="NCBI Taxonomy" id="53985"/>
    <lineage>
        <taxon>Eukaryota</taxon>
        <taxon>Sar</taxon>
        <taxon>Stramenopiles</taxon>
        <taxon>Oomycota</taxon>
        <taxon>Peronosporomycetes</taxon>
        <taxon>Peronosporales</taxon>
        <taxon>Peronosporaceae</taxon>
        <taxon>Phytophthora</taxon>
    </lineage>
</organism>
<feature type="region of interest" description="Disordered" evidence="1">
    <location>
        <begin position="154"/>
        <end position="174"/>
    </location>
</feature>
<feature type="compositionally biased region" description="Low complexity" evidence="1">
    <location>
        <begin position="17"/>
        <end position="27"/>
    </location>
</feature>
<name>A0A6A3V163_9STRA</name>
<dbReference type="InterPro" id="IPR044822">
    <property type="entry name" value="Myb_DNA-bind_4"/>
</dbReference>
<dbReference type="Proteomes" id="UP000440367">
    <property type="component" value="Unassembled WGS sequence"/>
</dbReference>
<dbReference type="AlphaFoldDB" id="A0A6A3V163"/>
<comment type="caution">
    <text evidence="3">The sequence shown here is derived from an EMBL/GenBank/DDBJ whole genome shotgun (WGS) entry which is preliminary data.</text>
</comment>
<dbReference type="EMBL" id="QXGD01008519">
    <property type="protein sequence ID" value="KAE9159107.1"/>
    <property type="molecule type" value="Genomic_DNA"/>
</dbReference>